<gene>
    <name evidence="4" type="primary">CREG1</name>
</gene>
<evidence type="ECO:0000256" key="1">
    <source>
        <dbReference type="SAM" id="SignalP"/>
    </source>
</evidence>
<dbReference type="Pfam" id="PF13883">
    <property type="entry name" value="CREG_beta-barrel"/>
    <property type="match status" value="1"/>
</dbReference>
<organism evidence="3 4">
    <name type="scientific">Gekko japonicus</name>
    <name type="common">Schlegel's Japanese gecko</name>
    <dbReference type="NCBI Taxonomy" id="146911"/>
    <lineage>
        <taxon>Eukaryota</taxon>
        <taxon>Metazoa</taxon>
        <taxon>Chordata</taxon>
        <taxon>Craniata</taxon>
        <taxon>Vertebrata</taxon>
        <taxon>Euteleostomi</taxon>
        <taxon>Lepidosauria</taxon>
        <taxon>Squamata</taxon>
        <taxon>Bifurcata</taxon>
        <taxon>Gekkota</taxon>
        <taxon>Gekkonidae</taxon>
        <taxon>Gekkoninae</taxon>
        <taxon>Gekko</taxon>
    </lineage>
</organism>
<proteinExistence type="predicted"/>
<dbReference type="InterPro" id="IPR055343">
    <property type="entry name" value="CREG_beta-barrel"/>
</dbReference>
<evidence type="ECO:0000259" key="2">
    <source>
        <dbReference type="Pfam" id="PF13883"/>
    </source>
</evidence>
<name>A0ABM1KWF6_GEKJA</name>
<dbReference type="Proteomes" id="UP000694871">
    <property type="component" value="Unplaced"/>
</dbReference>
<keyword evidence="1" id="KW-0732">Signal</keyword>
<keyword evidence="3" id="KW-1185">Reference proteome</keyword>
<dbReference type="PANTHER" id="PTHR13343">
    <property type="entry name" value="CREG1 PROTEIN"/>
    <property type="match status" value="1"/>
</dbReference>
<feature type="domain" description="CREG-like beta-barrel" evidence="2">
    <location>
        <begin position="10"/>
        <end position="108"/>
    </location>
</feature>
<feature type="signal peptide" evidence="1">
    <location>
        <begin position="1"/>
        <end position="22"/>
    </location>
</feature>
<dbReference type="SUPFAM" id="SSF50475">
    <property type="entry name" value="FMN-binding split barrel"/>
    <property type="match status" value="1"/>
</dbReference>
<evidence type="ECO:0000313" key="4">
    <source>
        <dbReference type="RefSeq" id="XP_015278043.1"/>
    </source>
</evidence>
<feature type="chain" id="PRO_5045392486" evidence="1">
    <location>
        <begin position="23"/>
        <end position="112"/>
    </location>
</feature>
<sequence>MKFTLLLAFQVNGNASLTLSLAQTSYCKEKRYDPQNPLCAHVIFHGVVEKVTGAEADFAKTALFSRHTEMKDWPPDHDWFFAKLNIANIWVLSHFGGIEMVTPKDYFNATPY</sequence>
<dbReference type="InterPro" id="IPR012349">
    <property type="entry name" value="Split_barrel_FMN-bd"/>
</dbReference>
<evidence type="ECO:0000313" key="3">
    <source>
        <dbReference type="Proteomes" id="UP000694871"/>
    </source>
</evidence>
<reference evidence="4" key="1">
    <citation type="submission" date="2025-08" db="UniProtKB">
        <authorList>
            <consortium name="RefSeq"/>
        </authorList>
    </citation>
    <scope>IDENTIFICATION</scope>
</reference>
<dbReference type="PANTHER" id="PTHR13343:SF21">
    <property type="entry name" value="PROTEIN CREG1"/>
    <property type="match status" value="1"/>
</dbReference>
<dbReference type="Gene3D" id="2.30.110.10">
    <property type="entry name" value="Electron Transport, Fmn-binding Protein, Chain A"/>
    <property type="match status" value="1"/>
</dbReference>
<protein>
    <submittedName>
        <fullName evidence="4">Protein CREG1</fullName>
    </submittedName>
</protein>
<accession>A0ABM1KWF6</accession>
<dbReference type="RefSeq" id="XP_015278043.1">
    <property type="nucleotide sequence ID" value="XM_015422557.1"/>
</dbReference>
<dbReference type="GeneID" id="107119930"/>